<dbReference type="Pfam" id="PF00460">
    <property type="entry name" value="Flg_bb_rod"/>
    <property type="match status" value="1"/>
</dbReference>
<dbReference type="PANTHER" id="PTHR30435:SF19">
    <property type="entry name" value="FLAGELLAR BASAL-BODY ROD PROTEIN FLGG"/>
    <property type="match status" value="1"/>
</dbReference>
<protein>
    <submittedName>
        <fullName evidence="5">Flagellar hook-basal body protein</fullName>
    </submittedName>
</protein>
<sequence>MNLAMISSSVTMGQLQRKMDTVSHNIANSNTNGFKRRESTFSDLLFQQVNNQTDTRYETGRLTPNGIRVGAGAKIAQTALRLEQGSIKNTDRQLDFAITEPHHFFEVESVEGGQAVTQLTRDGAFYLNEDPTNPNRLTIVNGNGEFLLDGAGNRFSLPMNFTDINLSPTGQIQVTLNDNETTENIGQVQLIQVLKPHLLEAHGDTSFRIPDLAALGLVEADVTQQVPGGEGKLMQNALEASNVNIGHEMNELLNMQRHYQFNARAVSMADEMNGLINGIRR</sequence>
<dbReference type="GO" id="GO:0071978">
    <property type="term" value="P:bacterial-type flagellum-dependent swarming motility"/>
    <property type="evidence" value="ECO:0007669"/>
    <property type="project" value="TreeGrafter"/>
</dbReference>
<evidence type="ECO:0000256" key="1">
    <source>
        <dbReference type="ARBA" id="ARBA00009677"/>
    </source>
</evidence>
<keyword evidence="5" id="KW-0969">Cilium</keyword>
<dbReference type="Pfam" id="PF06429">
    <property type="entry name" value="Flg_bbr_C"/>
    <property type="match status" value="1"/>
</dbReference>
<dbReference type="PANTHER" id="PTHR30435">
    <property type="entry name" value="FLAGELLAR PROTEIN"/>
    <property type="match status" value="1"/>
</dbReference>
<dbReference type="InterPro" id="IPR037925">
    <property type="entry name" value="FlgE/F/G-like"/>
</dbReference>
<dbReference type="InterPro" id="IPR020013">
    <property type="entry name" value="Flagellar_FlgE/F/G"/>
</dbReference>
<feature type="domain" description="Flagellar basal body rod protein N-terminal" evidence="3">
    <location>
        <begin position="12"/>
        <end position="35"/>
    </location>
</feature>
<evidence type="ECO:0000259" key="4">
    <source>
        <dbReference type="Pfam" id="PF06429"/>
    </source>
</evidence>
<proteinExistence type="inferred from homology"/>
<comment type="subcellular location">
    <subcellularLocation>
        <location evidence="2">Bacterial flagellum basal body</location>
    </subcellularLocation>
</comment>
<name>A0AB39BQ79_9BACI</name>
<dbReference type="AlphaFoldDB" id="A0AB39BQ79"/>
<dbReference type="SUPFAM" id="SSF117143">
    <property type="entry name" value="Flagellar hook protein flgE"/>
    <property type="match status" value="1"/>
</dbReference>
<organism evidence="5">
    <name type="scientific">Alkalihalophilus sp. As8PL</name>
    <dbReference type="NCBI Taxonomy" id="3237103"/>
    <lineage>
        <taxon>Bacteria</taxon>
        <taxon>Bacillati</taxon>
        <taxon>Bacillota</taxon>
        <taxon>Bacilli</taxon>
        <taxon>Bacillales</taxon>
        <taxon>Bacillaceae</taxon>
        <taxon>Alkalihalophilus</taxon>
    </lineage>
</organism>
<accession>A0AB39BQ79</accession>
<dbReference type="NCBIfam" id="TIGR03506">
    <property type="entry name" value="FlgEFG_subfam"/>
    <property type="match status" value="1"/>
</dbReference>
<gene>
    <name evidence="5" type="ORF">AB3N04_12585</name>
</gene>
<dbReference type="InterPro" id="IPR001444">
    <property type="entry name" value="Flag_bb_rod_N"/>
</dbReference>
<keyword evidence="5" id="KW-0282">Flagellum</keyword>
<evidence type="ECO:0000256" key="2">
    <source>
        <dbReference type="RuleBase" id="RU362116"/>
    </source>
</evidence>
<evidence type="ECO:0000259" key="3">
    <source>
        <dbReference type="Pfam" id="PF00460"/>
    </source>
</evidence>
<feature type="domain" description="Flagellar basal-body/hook protein C-terminal" evidence="4">
    <location>
        <begin position="234"/>
        <end position="277"/>
    </location>
</feature>
<evidence type="ECO:0000313" key="5">
    <source>
        <dbReference type="EMBL" id="XDI35551.1"/>
    </source>
</evidence>
<dbReference type="EMBL" id="CP162551">
    <property type="protein sequence ID" value="XDI35551.1"/>
    <property type="molecule type" value="Genomic_DNA"/>
</dbReference>
<keyword evidence="5" id="KW-0966">Cell projection</keyword>
<dbReference type="InterPro" id="IPR010930">
    <property type="entry name" value="Flg_bb/hook_C_dom"/>
</dbReference>
<comment type="similarity">
    <text evidence="1 2">Belongs to the flagella basal body rod proteins family.</text>
</comment>
<dbReference type="RefSeq" id="WP_368503099.1">
    <property type="nucleotide sequence ID" value="NZ_CP162551.1"/>
</dbReference>
<dbReference type="GO" id="GO:0009425">
    <property type="term" value="C:bacterial-type flagellum basal body"/>
    <property type="evidence" value="ECO:0007669"/>
    <property type="project" value="UniProtKB-SubCell"/>
</dbReference>
<keyword evidence="2" id="KW-0975">Bacterial flagellum</keyword>
<reference evidence="5" key="1">
    <citation type="submission" date="2024-07" db="EMBL/GenBank/DDBJ databases">
        <title>Identification and characteristics of an arsenic-resistant bacterial isolate, which belongs to a novel species.</title>
        <authorList>
            <person name="Juszczyk A."/>
            <person name="Kowalczyk A."/>
            <person name="Was K."/>
            <person name="Kosowicz W."/>
            <person name="Budzyn A."/>
            <person name="Latowski D."/>
        </authorList>
    </citation>
    <scope>NUCLEOTIDE SEQUENCE</scope>
    <source>
        <strain evidence="5">As8PL</strain>
    </source>
</reference>